<dbReference type="AlphaFoldDB" id="A0A177BA22"/>
<dbReference type="InterPro" id="IPR001611">
    <property type="entry name" value="Leu-rich_rpt"/>
</dbReference>
<feature type="compositionally biased region" description="Basic and acidic residues" evidence="1">
    <location>
        <begin position="244"/>
        <end position="261"/>
    </location>
</feature>
<dbReference type="Gene3D" id="3.80.10.10">
    <property type="entry name" value="Ribonuclease Inhibitor"/>
    <property type="match status" value="2"/>
</dbReference>
<dbReference type="SUPFAM" id="SSF52047">
    <property type="entry name" value="RNI-like"/>
    <property type="match status" value="1"/>
</dbReference>
<dbReference type="InterPro" id="IPR032675">
    <property type="entry name" value="LRR_dom_sf"/>
</dbReference>
<evidence type="ECO:0000313" key="3">
    <source>
        <dbReference type="Proteomes" id="UP000078046"/>
    </source>
</evidence>
<dbReference type="EMBL" id="LWCA01000083">
    <property type="protein sequence ID" value="OAF71065.1"/>
    <property type="molecule type" value="Genomic_DNA"/>
</dbReference>
<dbReference type="PANTHER" id="PTHR24114:SF2">
    <property type="entry name" value="F-BOX DOMAIN-CONTAINING PROTEIN-RELATED"/>
    <property type="match status" value="1"/>
</dbReference>
<comment type="caution">
    <text evidence="2">The sequence shown here is derived from an EMBL/GenBank/DDBJ whole genome shotgun (WGS) entry which is preliminary data.</text>
</comment>
<reference evidence="2 3" key="1">
    <citation type="submission" date="2016-04" db="EMBL/GenBank/DDBJ databases">
        <title>The genome of Intoshia linei affirms orthonectids as highly simplified spiralians.</title>
        <authorList>
            <person name="Mikhailov K.V."/>
            <person name="Slusarev G.S."/>
            <person name="Nikitin M.A."/>
            <person name="Logacheva M.D."/>
            <person name="Penin A."/>
            <person name="Aleoshin V."/>
            <person name="Panchin Y.V."/>
        </authorList>
    </citation>
    <scope>NUCLEOTIDE SEQUENCE [LARGE SCALE GENOMIC DNA]</scope>
    <source>
        <strain evidence="2">Intl2013</strain>
        <tissue evidence="2">Whole animal</tissue>
    </source>
</reference>
<dbReference type="InterPro" id="IPR052394">
    <property type="entry name" value="LRR-containing"/>
</dbReference>
<accession>A0A177BA22</accession>
<organism evidence="2 3">
    <name type="scientific">Intoshia linei</name>
    <dbReference type="NCBI Taxonomy" id="1819745"/>
    <lineage>
        <taxon>Eukaryota</taxon>
        <taxon>Metazoa</taxon>
        <taxon>Spiralia</taxon>
        <taxon>Lophotrochozoa</taxon>
        <taxon>Mesozoa</taxon>
        <taxon>Orthonectida</taxon>
        <taxon>Rhopaluridae</taxon>
        <taxon>Intoshia</taxon>
    </lineage>
</organism>
<feature type="compositionally biased region" description="Acidic residues" evidence="1">
    <location>
        <begin position="262"/>
        <end position="271"/>
    </location>
</feature>
<proteinExistence type="predicted"/>
<evidence type="ECO:0000256" key="1">
    <source>
        <dbReference type="SAM" id="MobiDB-lite"/>
    </source>
</evidence>
<dbReference type="SMART" id="SM00368">
    <property type="entry name" value="LRR_RI"/>
    <property type="match status" value="5"/>
</dbReference>
<sequence>MSEDNTSIKPESYKKQDSVTSNVMDETQETKQTRRIITEDVTWSLEMLPRLSKLCLDTIIEKFVEFDLNVIDSLAENDKLELLNTVSLKLPLEISSVVFAEEELFWKRKCCDKFTVVDVSQYSNCYRRMYFEKTLKDIIENYIPNADFEYQKRKSELENSVNRKHVRFDKFSEYRDDRAYNIQHFHEDDFKKLHSGNIVQNQTWGTLHQHLWSFIGVCGQFIHKLNIEQLLCPIESAVKNNDNLSKDKKESGKNTESKDNIESESDSDSNEETMKDHLDFGLILPKLSNLTHLSIEYRVKHCGMNFTWSFFKFTQRDCMQLARALQNHKQLQHLSLTNSGVTDDQIRVLIAHLMEHPSLQELNVSHNNISDRGARALGKILTSKSKLTSLSAADNEIGVAGLQAIAFALTKNDTLISLDLHLNSIGDVGGQAIGYALVKNQTLQKIDLSGNNLSKSTAEILSQVIMKNKSIISINISANKLGPDGGKCLREGMEKNSNIINMDIRLTDCGQEVDFSMEQVINRNRALPENVQYNTYTFDMN</sequence>
<dbReference type="PANTHER" id="PTHR24114">
    <property type="entry name" value="LEUCINE RICH REPEAT FAMILY PROTEIN"/>
    <property type="match status" value="1"/>
</dbReference>
<evidence type="ECO:0000313" key="2">
    <source>
        <dbReference type="EMBL" id="OAF71065.1"/>
    </source>
</evidence>
<feature type="region of interest" description="Disordered" evidence="1">
    <location>
        <begin position="1"/>
        <end position="31"/>
    </location>
</feature>
<protein>
    <submittedName>
        <fullName evidence="2">T-complex-associated testis-expressed protein 1</fullName>
    </submittedName>
</protein>
<keyword evidence="3" id="KW-1185">Reference proteome</keyword>
<dbReference type="Pfam" id="PF13516">
    <property type="entry name" value="LRR_6"/>
    <property type="match status" value="4"/>
</dbReference>
<dbReference type="OrthoDB" id="341587at2759"/>
<feature type="region of interest" description="Disordered" evidence="1">
    <location>
        <begin position="242"/>
        <end position="272"/>
    </location>
</feature>
<gene>
    <name evidence="2" type="ORF">A3Q56_01164</name>
</gene>
<name>A0A177BA22_9BILA</name>
<dbReference type="Proteomes" id="UP000078046">
    <property type="component" value="Unassembled WGS sequence"/>
</dbReference>